<evidence type="ECO:0000313" key="2">
    <source>
        <dbReference type="Proteomes" id="UP000388235"/>
    </source>
</evidence>
<sequence>MRAFAELVLGLESDPDREARRHRLTQYLADDRSGECETAIALLRDGRLMPALEPQALVSAMVAHTGFATDLIQACLAKTGDAAELSGLVEMQTRDQPMTLIQFCQRWAEQPGIEALTRQWLGAPSPARAIASALVCGGLAYRPGADVLVPAIQRGLGLNHDDARAYLRGAQPPRTSHQQQ</sequence>
<organism evidence="1 2">
    <name type="scientific">Litorivicinus lipolyticus</name>
    <dbReference type="NCBI Taxonomy" id="418701"/>
    <lineage>
        <taxon>Bacteria</taxon>
        <taxon>Pseudomonadati</taxon>
        <taxon>Pseudomonadota</taxon>
        <taxon>Gammaproteobacteria</taxon>
        <taxon>Oceanospirillales</taxon>
        <taxon>Litorivicinaceae</taxon>
        <taxon>Litorivicinus</taxon>
    </lineage>
</organism>
<keyword evidence="2" id="KW-1185">Reference proteome</keyword>
<proteinExistence type="predicted"/>
<dbReference type="Proteomes" id="UP000388235">
    <property type="component" value="Chromosome"/>
</dbReference>
<dbReference type="RefSeq" id="WP_153714420.1">
    <property type="nucleotide sequence ID" value="NZ_CP045871.1"/>
</dbReference>
<dbReference type="KEGG" id="llp:GH975_10195"/>
<reference evidence="1 2" key="1">
    <citation type="submission" date="2019-11" db="EMBL/GenBank/DDBJ databases">
        <authorList>
            <person name="Khan S.A."/>
            <person name="Jeon C.O."/>
            <person name="Chun B.H."/>
        </authorList>
    </citation>
    <scope>NUCLEOTIDE SEQUENCE [LARGE SCALE GENOMIC DNA]</scope>
    <source>
        <strain evidence="1 2">IMCC 1097</strain>
    </source>
</reference>
<dbReference type="EMBL" id="CP045871">
    <property type="protein sequence ID" value="QGG80917.1"/>
    <property type="molecule type" value="Genomic_DNA"/>
</dbReference>
<protein>
    <submittedName>
        <fullName evidence="1">Uncharacterized protein</fullName>
    </submittedName>
</protein>
<name>A0A5Q2QG03_9GAMM</name>
<evidence type="ECO:0000313" key="1">
    <source>
        <dbReference type="EMBL" id="QGG80917.1"/>
    </source>
</evidence>
<dbReference type="AlphaFoldDB" id="A0A5Q2QG03"/>
<accession>A0A5Q2QG03</accession>
<gene>
    <name evidence="1" type="ORF">GH975_10195</name>
</gene>